<evidence type="ECO:0000256" key="1">
    <source>
        <dbReference type="ARBA" id="ARBA00004389"/>
    </source>
</evidence>
<gene>
    <name evidence="14" type="ORF">IE077_002144</name>
</gene>
<organism evidence="14 15">
    <name type="scientific">Cardiosporidium cionae</name>
    <dbReference type="NCBI Taxonomy" id="476202"/>
    <lineage>
        <taxon>Eukaryota</taxon>
        <taxon>Sar</taxon>
        <taxon>Alveolata</taxon>
        <taxon>Apicomplexa</taxon>
        <taxon>Aconoidasida</taxon>
        <taxon>Nephromycida</taxon>
        <taxon>Cardiosporidium</taxon>
    </lineage>
</organism>
<dbReference type="Proteomes" id="UP000823046">
    <property type="component" value="Unassembled WGS sequence"/>
</dbReference>
<keyword evidence="6" id="KW-0256">Endoplasmic reticulum</keyword>
<evidence type="ECO:0000256" key="8">
    <source>
        <dbReference type="ARBA" id="ARBA00023136"/>
    </source>
</evidence>
<dbReference type="InterPro" id="IPR001296">
    <property type="entry name" value="Glyco_trans_1"/>
</dbReference>
<evidence type="ECO:0000256" key="10">
    <source>
        <dbReference type="ARBA" id="ARBA00031566"/>
    </source>
</evidence>
<evidence type="ECO:0000256" key="3">
    <source>
        <dbReference type="ARBA" id="ARBA00022676"/>
    </source>
</evidence>
<evidence type="ECO:0000313" key="15">
    <source>
        <dbReference type="Proteomes" id="UP000823046"/>
    </source>
</evidence>
<protein>
    <recommendedName>
        <fullName evidence="10">Beta-1,4-mannosyltransferase</fullName>
    </recommendedName>
    <alternativeName>
        <fullName evidence="11">GDP-Man:GlcNAc2-PP-dolichol mannosyltransferase</fullName>
    </alternativeName>
    <alternativeName>
        <fullName evidence="9">GDP-mannose-dolichol diphosphochitobiose mannosyltransferase</fullName>
    </alternativeName>
</protein>
<reference evidence="14 15" key="1">
    <citation type="journal article" date="2020" name="bioRxiv">
        <title>Metabolic contributions of an alphaproteobacterial endosymbiont in the apicomplexan Cardiosporidium cionae.</title>
        <authorList>
            <person name="Hunter E.S."/>
            <person name="Paight C.J."/>
            <person name="Lane C.E."/>
        </authorList>
    </citation>
    <scope>NUCLEOTIDE SEQUENCE [LARGE SCALE GENOMIC DNA]</scope>
    <source>
        <strain evidence="14">ESH_2018</strain>
    </source>
</reference>
<comment type="catalytic activity">
    <reaction evidence="12">
        <text>an N,N'-diacetylchitobiosyl-diphospho-di-trans,poly-cis-dolichol + GDP-alpha-D-mannose = a beta-D-Man-(1-&gt;4)-beta-D-GlcNAc-(1-&gt;4)-alpha-D-GlcNAc-diphospho-di-trans,poly-cis-dolichol + GDP + H(+)</text>
        <dbReference type="Rhea" id="RHEA:13865"/>
        <dbReference type="Rhea" id="RHEA-COMP:19510"/>
        <dbReference type="Rhea" id="RHEA-COMP:19511"/>
        <dbReference type="ChEBI" id="CHEBI:15378"/>
        <dbReference type="ChEBI" id="CHEBI:57269"/>
        <dbReference type="ChEBI" id="CHEBI:57527"/>
        <dbReference type="ChEBI" id="CHEBI:58189"/>
        <dbReference type="ChEBI" id="CHEBI:58472"/>
        <dbReference type="EC" id="2.4.1.142"/>
    </reaction>
    <physiologicalReaction direction="left-to-right" evidence="12">
        <dbReference type="Rhea" id="RHEA:13866"/>
    </physiologicalReaction>
</comment>
<dbReference type="EMBL" id="JADAQX010001091">
    <property type="protein sequence ID" value="KAF8818149.1"/>
    <property type="molecule type" value="Genomic_DNA"/>
</dbReference>
<evidence type="ECO:0000256" key="12">
    <source>
        <dbReference type="ARBA" id="ARBA00045071"/>
    </source>
</evidence>
<comment type="pathway">
    <text evidence="2">Protein modification; protein glycosylation.</text>
</comment>
<evidence type="ECO:0000256" key="6">
    <source>
        <dbReference type="ARBA" id="ARBA00022824"/>
    </source>
</evidence>
<evidence type="ECO:0000256" key="2">
    <source>
        <dbReference type="ARBA" id="ARBA00004922"/>
    </source>
</evidence>
<evidence type="ECO:0000313" key="14">
    <source>
        <dbReference type="EMBL" id="KAF8818149.1"/>
    </source>
</evidence>
<comment type="subcellular location">
    <subcellularLocation>
        <location evidence="1">Endoplasmic reticulum membrane</location>
        <topology evidence="1">Single-pass membrane protein</topology>
    </subcellularLocation>
</comment>
<keyword evidence="7" id="KW-1133">Transmembrane helix</keyword>
<dbReference type="InterPro" id="IPR026051">
    <property type="entry name" value="ALG1-like"/>
</dbReference>
<keyword evidence="4" id="KW-0808">Transferase</keyword>
<dbReference type="Pfam" id="PF00534">
    <property type="entry name" value="Glycos_transf_1"/>
    <property type="match status" value="1"/>
</dbReference>
<dbReference type="PANTHER" id="PTHR13036">
    <property type="entry name" value="BETA1,4 MANNOSYLTRANSFERASE"/>
    <property type="match status" value="1"/>
</dbReference>
<keyword evidence="8" id="KW-0472">Membrane</keyword>
<keyword evidence="3" id="KW-0328">Glycosyltransferase</keyword>
<dbReference type="Gene3D" id="3.40.50.2000">
    <property type="entry name" value="Glycogen Phosphorylase B"/>
    <property type="match status" value="1"/>
</dbReference>
<evidence type="ECO:0000256" key="7">
    <source>
        <dbReference type="ARBA" id="ARBA00022989"/>
    </source>
</evidence>
<dbReference type="SUPFAM" id="SSF53756">
    <property type="entry name" value="UDP-Glycosyltransferase/glycogen phosphorylase"/>
    <property type="match status" value="2"/>
</dbReference>
<feature type="domain" description="Glycosyl transferase family 1" evidence="13">
    <location>
        <begin position="326"/>
        <end position="436"/>
    </location>
</feature>
<accession>A0ABQ7J4J3</accession>
<name>A0ABQ7J4J3_9APIC</name>
<keyword evidence="15" id="KW-1185">Reference proteome</keyword>
<evidence type="ECO:0000256" key="9">
    <source>
        <dbReference type="ARBA" id="ARBA00031434"/>
    </source>
</evidence>
<evidence type="ECO:0000256" key="5">
    <source>
        <dbReference type="ARBA" id="ARBA00022692"/>
    </source>
</evidence>
<keyword evidence="5" id="KW-0812">Transmembrane</keyword>
<sequence>MQNHAFCAAQSLEGKVPVYLVGFDETPCHSSILKNLAIHIVPLSNHYVYSILNTFRGGPAFPFYACVKIFVQSANLAITLFKIPSLSILLVQNPPSIPTLAIAWGVCRIRGAKFYVDWHNYGFTLLRITLQQTRLPFVSAIVHLSQWIEWKFGKLADCNFCVSRSMQKTLLQRWGIHAEVLYDRPADAIQPIDIMQRHDVLFKYFRKEFLSKHHSVTEVDTSNTSKSCFQTQFQEKHLTDKKQSHLHCCSTFQITDHFLNDSLKLSEESICTEVHSIKNSNNQTLITCSTLKKRPAVLISATSWTADENMFLLLDALVLYDTIAKQSFKGERALPPLFVIITGKGRDKESWLKRLSQLNLENISIKTLFAPMEDYYRLLASADVGISMHYSSSGDDLPMKIVDMQGVGLPVLAFNFPTAHEQIEEGKNAFLFSSAQTLCSRLQDILQGFPLTFDSCIDNEKEKISETSSSLLYNMRSFAEKNRPISIMQEWNAVAKPFFT</sequence>
<comment type="caution">
    <text evidence="14">The sequence shown here is derived from an EMBL/GenBank/DDBJ whole genome shotgun (WGS) entry which is preliminary data.</text>
</comment>
<evidence type="ECO:0000259" key="13">
    <source>
        <dbReference type="Pfam" id="PF00534"/>
    </source>
</evidence>
<proteinExistence type="predicted"/>
<dbReference type="PANTHER" id="PTHR13036:SF0">
    <property type="entry name" value="CHITOBIOSYLDIPHOSPHODOLICHOL BETA-MANNOSYLTRANSFERASE"/>
    <property type="match status" value="1"/>
</dbReference>
<evidence type="ECO:0000256" key="11">
    <source>
        <dbReference type="ARBA" id="ARBA00033088"/>
    </source>
</evidence>
<evidence type="ECO:0000256" key="4">
    <source>
        <dbReference type="ARBA" id="ARBA00022679"/>
    </source>
</evidence>